<evidence type="ECO:0000313" key="10">
    <source>
        <dbReference type="EMBL" id="SUZ63278.1"/>
    </source>
</evidence>
<evidence type="ECO:0000256" key="8">
    <source>
        <dbReference type="ARBA" id="ARBA00022962"/>
    </source>
</evidence>
<dbReference type="GO" id="GO:0003921">
    <property type="term" value="F:GMP synthase activity"/>
    <property type="evidence" value="ECO:0007669"/>
    <property type="project" value="InterPro"/>
</dbReference>
<keyword evidence="6" id="KW-0658">Purine biosynthesis</keyword>
<dbReference type="FunFam" id="3.40.50.620:FF:000001">
    <property type="entry name" value="GMP synthase [glutamine-hydrolyzing]"/>
    <property type="match status" value="1"/>
</dbReference>
<keyword evidence="4" id="KW-0547">Nucleotide-binding</keyword>
<keyword evidence="7" id="KW-0067">ATP-binding</keyword>
<dbReference type="FunFam" id="3.40.50.880:FF:000001">
    <property type="entry name" value="GMP synthase [glutamine-hydrolyzing]"/>
    <property type="match status" value="1"/>
</dbReference>
<dbReference type="InterPro" id="IPR022955">
    <property type="entry name" value="GMP_synthase"/>
</dbReference>
<keyword evidence="5" id="KW-0332">GMP biosynthesis</keyword>
<dbReference type="Gene3D" id="3.30.300.10">
    <property type="match status" value="1"/>
</dbReference>
<dbReference type="InterPro" id="IPR022310">
    <property type="entry name" value="NAD/GMP_synthase"/>
</dbReference>
<dbReference type="Pfam" id="PF02540">
    <property type="entry name" value="NAD_synthase"/>
    <property type="match status" value="1"/>
</dbReference>
<dbReference type="CDD" id="cd01742">
    <property type="entry name" value="GATase1_GMP_Synthase"/>
    <property type="match status" value="1"/>
</dbReference>
<dbReference type="NCBIfam" id="TIGR00888">
    <property type="entry name" value="guaA_Nterm"/>
    <property type="match status" value="1"/>
</dbReference>
<dbReference type="AlphaFoldDB" id="A0A381PAM0"/>
<dbReference type="CDD" id="cd01997">
    <property type="entry name" value="GMP_synthase_C"/>
    <property type="match status" value="1"/>
</dbReference>
<evidence type="ECO:0000256" key="5">
    <source>
        <dbReference type="ARBA" id="ARBA00022749"/>
    </source>
</evidence>
<sequence length="509" mass="57336">MENKVLIVDFGSQYTQLIARRIRELFIFCEIHPYNNLPEKLLDYQAVVFSGSPYSVYQEESPDIDLEKFLGKTPVLAICYGAQFIANNLKGKVENSNSREYGRARLTFIDNESILFNGISEENQVWMSHGDTIVELPKNAKLIASTKSVKNAAYSLSEIKVFGLQFHPEVFHTDNGLKIFENFFLNILKFNQDWTPKSFIQDSITEIKTKVTNDKVILGISGGVDSTVAAVLLNKAIGNNLHCVFVNNGLLRKDEFSEVLTQYKGIGLNVIGVDASNLFIEGLKGITDPEEKRKMIGSIFIDVFEKESKKVKDAKWLAQGTIYPDVIESISVKGPSSTIKSHHNVGGIPDKMNLKIIEPLKMLFKDEVRRIGESLEIDQNILNRHPFPGPGLGIRILGEVNQESIRLVQEADKIYLDSLKKWDLYDQIWQAGSILLPVKSVGVMGDERTYERCIALRAVVSTDGMTADWYEFPNDFLKEVSNNIINKVSGINRVVYDISSKPPATIEWE</sequence>
<dbReference type="EMBL" id="UINC01000913">
    <property type="protein sequence ID" value="SUZ63278.1"/>
    <property type="molecule type" value="Genomic_DNA"/>
</dbReference>
<comment type="pathway">
    <text evidence="1">Purine metabolism; GMP biosynthesis; GMP from XMP (L-Gln route): step 1/1.</text>
</comment>
<reference evidence="10" key="1">
    <citation type="submission" date="2018-05" db="EMBL/GenBank/DDBJ databases">
        <authorList>
            <person name="Lanie J.A."/>
            <person name="Ng W.-L."/>
            <person name="Kazmierczak K.M."/>
            <person name="Andrzejewski T.M."/>
            <person name="Davidsen T.M."/>
            <person name="Wayne K.J."/>
            <person name="Tettelin H."/>
            <person name="Glass J.I."/>
            <person name="Rusch D."/>
            <person name="Podicherti R."/>
            <person name="Tsui H.-C.T."/>
            <person name="Winkler M.E."/>
        </authorList>
    </citation>
    <scope>NUCLEOTIDE SEQUENCE</scope>
</reference>
<dbReference type="InterPro" id="IPR017926">
    <property type="entry name" value="GATASE"/>
</dbReference>
<dbReference type="InterPro" id="IPR025777">
    <property type="entry name" value="GMPS_ATP_PPase_dom"/>
</dbReference>
<dbReference type="Pfam" id="PF00117">
    <property type="entry name" value="GATase"/>
    <property type="match status" value="1"/>
</dbReference>
<dbReference type="Pfam" id="PF00958">
    <property type="entry name" value="GMP_synt_C"/>
    <property type="match status" value="1"/>
</dbReference>
<accession>A0A381PAM0</accession>
<dbReference type="PANTHER" id="PTHR11922:SF2">
    <property type="entry name" value="GMP SYNTHASE [GLUTAMINE-HYDROLYZING]"/>
    <property type="match status" value="1"/>
</dbReference>
<feature type="domain" description="GMPS ATP-PPase" evidence="9">
    <location>
        <begin position="194"/>
        <end position="384"/>
    </location>
</feature>
<dbReference type="UniPathway" id="UPA00189">
    <property type="reaction ID" value="UER00296"/>
</dbReference>
<keyword evidence="3" id="KW-0436">Ligase</keyword>
<dbReference type="HAMAP" id="MF_00344">
    <property type="entry name" value="GMP_synthase"/>
    <property type="match status" value="1"/>
</dbReference>
<protein>
    <recommendedName>
        <fullName evidence="2">GMP synthase (glutamine-hydrolyzing)</fullName>
        <ecNumber evidence="2">6.3.5.2</ecNumber>
    </recommendedName>
</protein>
<name>A0A381PAM0_9ZZZZ</name>
<keyword evidence="8" id="KW-0315">Glutamine amidotransferase</keyword>
<dbReference type="SUPFAM" id="SSF52402">
    <property type="entry name" value="Adenine nucleotide alpha hydrolases-like"/>
    <property type="match status" value="1"/>
</dbReference>
<gene>
    <name evidence="10" type="ORF">METZ01_LOCUS16132</name>
</gene>
<evidence type="ECO:0000259" key="9">
    <source>
        <dbReference type="PROSITE" id="PS51553"/>
    </source>
</evidence>
<dbReference type="NCBIfam" id="TIGR00884">
    <property type="entry name" value="guaA_Cterm"/>
    <property type="match status" value="1"/>
</dbReference>
<dbReference type="Gene3D" id="3.40.50.880">
    <property type="match status" value="1"/>
</dbReference>
<dbReference type="PROSITE" id="PS51553">
    <property type="entry name" value="GMPS_ATP_PPASE"/>
    <property type="match status" value="1"/>
</dbReference>
<evidence type="ECO:0000256" key="6">
    <source>
        <dbReference type="ARBA" id="ARBA00022755"/>
    </source>
</evidence>
<dbReference type="InterPro" id="IPR014729">
    <property type="entry name" value="Rossmann-like_a/b/a_fold"/>
</dbReference>
<dbReference type="InterPro" id="IPR001674">
    <property type="entry name" value="GMP_synth_C"/>
</dbReference>
<proteinExistence type="inferred from homology"/>
<dbReference type="Gene3D" id="3.40.50.620">
    <property type="entry name" value="HUPs"/>
    <property type="match status" value="1"/>
</dbReference>
<evidence type="ECO:0000256" key="2">
    <source>
        <dbReference type="ARBA" id="ARBA00012746"/>
    </source>
</evidence>
<evidence type="ECO:0000256" key="7">
    <source>
        <dbReference type="ARBA" id="ARBA00022840"/>
    </source>
</evidence>
<dbReference type="GO" id="GO:0005524">
    <property type="term" value="F:ATP binding"/>
    <property type="evidence" value="ECO:0007669"/>
    <property type="project" value="UniProtKB-KW"/>
</dbReference>
<dbReference type="SUPFAM" id="SSF52317">
    <property type="entry name" value="Class I glutamine amidotransferase-like"/>
    <property type="match status" value="1"/>
</dbReference>
<dbReference type="InterPro" id="IPR029062">
    <property type="entry name" value="Class_I_gatase-like"/>
</dbReference>
<dbReference type="InterPro" id="IPR004739">
    <property type="entry name" value="GMP_synth_GATase"/>
</dbReference>
<dbReference type="FunFam" id="3.30.300.10:FF:000002">
    <property type="entry name" value="GMP synthase [glutamine-hydrolyzing]"/>
    <property type="match status" value="1"/>
</dbReference>
<dbReference type="SUPFAM" id="SSF54810">
    <property type="entry name" value="GMP synthetase C-terminal dimerisation domain"/>
    <property type="match status" value="1"/>
</dbReference>
<evidence type="ECO:0000256" key="1">
    <source>
        <dbReference type="ARBA" id="ARBA00005153"/>
    </source>
</evidence>
<dbReference type="GO" id="GO:0005829">
    <property type="term" value="C:cytosol"/>
    <property type="evidence" value="ECO:0007669"/>
    <property type="project" value="TreeGrafter"/>
</dbReference>
<dbReference type="PROSITE" id="PS51273">
    <property type="entry name" value="GATASE_TYPE_1"/>
    <property type="match status" value="1"/>
</dbReference>
<evidence type="ECO:0000256" key="3">
    <source>
        <dbReference type="ARBA" id="ARBA00022598"/>
    </source>
</evidence>
<dbReference type="NCBIfam" id="NF000848">
    <property type="entry name" value="PRK00074.1"/>
    <property type="match status" value="1"/>
</dbReference>
<dbReference type="PANTHER" id="PTHR11922">
    <property type="entry name" value="GMP SYNTHASE-RELATED"/>
    <property type="match status" value="1"/>
</dbReference>
<dbReference type="EC" id="6.3.5.2" evidence="2"/>
<organism evidence="10">
    <name type="scientific">marine metagenome</name>
    <dbReference type="NCBI Taxonomy" id="408172"/>
    <lineage>
        <taxon>unclassified sequences</taxon>
        <taxon>metagenomes</taxon>
        <taxon>ecological metagenomes</taxon>
    </lineage>
</organism>
<evidence type="ECO:0000256" key="4">
    <source>
        <dbReference type="ARBA" id="ARBA00022741"/>
    </source>
</evidence>